<dbReference type="GO" id="GO:0030244">
    <property type="term" value="P:cellulose biosynthetic process"/>
    <property type="evidence" value="ECO:0007669"/>
    <property type="project" value="InterPro"/>
</dbReference>
<keyword evidence="2" id="KW-0328">Glycosyltransferase</keyword>
<evidence type="ECO:0000256" key="6">
    <source>
        <dbReference type="ARBA" id="ARBA00023136"/>
    </source>
</evidence>
<dbReference type="GO" id="GO:0012505">
    <property type="term" value="C:endomembrane system"/>
    <property type="evidence" value="ECO:0007669"/>
    <property type="project" value="UniProtKB-SubCell"/>
</dbReference>
<protein>
    <submittedName>
        <fullName evidence="9">Uncharacterized protein</fullName>
    </submittedName>
</protein>
<accession>A0A7N2LPT7</accession>
<evidence type="ECO:0000256" key="2">
    <source>
        <dbReference type="ARBA" id="ARBA00022676"/>
    </source>
</evidence>
<dbReference type="OMA" id="WINALMA"/>
<evidence type="ECO:0000313" key="9">
    <source>
        <dbReference type="EnsemblPlants" id="QL05p052351:mrna"/>
    </source>
</evidence>
<feature type="binding site" evidence="8">
    <location>
        <position position="2"/>
    </location>
    <ligand>
        <name>UDP-alpha-D-glucose</name>
        <dbReference type="ChEBI" id="CHEBI:58885"/>
    </ligand>
</feature>
<dbReference type="Proteomes" id="UP000594261">
    <property type="component" value="Chromosome 5"/>
</dbReference>
<evidence type="ECO:0000256" key="4">
    <source>
        <dbReference type="ARBA" id="ARBA00022692"/>
    </source>
</evidence>
<feature type="binding site" evidence="8">
    <location>
        <position position="3"/>
    </location>
    <ligand>
        <name>UDP-alpha-D-glucose</name>
        <dbReference type="ChEBI" id="CHEBI:58885"/>
    </ligand>
</feature>
<dbReference type="Gramene" id="QL05p052351:mrna">
    <property type="protein sequence ID" value="QL05p052351:mrna"/>
    <property type="gene ID" value="QL05p052351"/>
</dbReference>
<evidence type="ECO:0000256" key="3">
    <source>
        <dbReference type="ARBA" id="ARBA00022679"/>
    </source>
</evidence>
<evidence type="ECO:0000256" key="8">
    <source>
        <dbReference type="PIRSR" id="PIRSR605150-2"/>
    </source>
</evidence>
<name>A0A7N2LPT7_QUELO</name>
<keyword evidence="7" id="KW-0961">Cell wall biogenesis/degradation</keyword>
<sequence length="269" mass="30797">MKEPPLITANTVLSILAMDYPVDKVCCYLSDDGASVLSFESLVETADFARKWVPFCKKFAIEPHTPEFYFAQKFDYLKDKVQPSFVKERRAIKVFLGHSGAHYVEGNELPRLVYISREKRPVYRHHKKADAENSLVRVSAALTNAPYILNFGCDHYVNYARQFMRRLIDMPPTKQFSLMLMKRLDGIQGPVYVGTGCVFNRQALYGYGPPSLPGLPTASPPYRSWFGKRSSKEPSKNPSEVYRDAKQEELDAGIFNLKEIERKSSYEEK</sequence>
<evidence type="ECO:0000256" key="5">
    <source>
        <dbReference type="ARBA" id="ARBA00022989"/>
    </source>
</evidence>
<keyword evidence="4" id="KW-0812">Transmembrane</keyword>
<keyword evidence="5" id="KW-1133">Transmembrane helix</keyword>
<keyword evidence="10" id="KW-1185">Reference proteome</keyword>
<reference evidence="9" key="2">
    <citation type="submission" date="2021-01" db="UniProtKB">
        <authorList>
            <consortium name="EnsemblPlants"/>
        </authorList>
    </citation>
    <scope>IDENTIFICATION</scope>
</reference>
<dbReference type="InParanoid" id="A0A7N2LPT7"/>
<evidence type="ECO:0000313" key="10">
    <source>
        <dbReference type="Proteomes" id="UP000594261"/>
    </source>
</evidence>
<dbReference type="InterPro" id="IPR005150">
    <property type="entry name" value="Cellulose_synth"/>
</dbReference>
<comment type="subcellular location">
    <subcellularLocation>
        <location evidence="1">Endomembrane system</location>
    </subcellularLocation>
</comment>
<dbReference type="EMBL" id="LRBV02000005">
    <property type="status" value="NOT_ANNOTATED_CDS"/>
    <property type="molecule type" value="Genomic_DNA"/>
</dbReference>
<evidence type="ECO:0000256" key="1">
    <source>
        <dbReference type="ARBA" id="ARBA00004308"/>
    </source>
</evidence>
<dbReference type="Pfam" id="PF03552">
    <property type="entry name" value="Cellulose_synt"/>
    <property type="match status" value="2"/>
</dbReference>
<dbReference type="GO" id="GO:0016020">
    <property type="term" value="C:membrane"/>
    <property type="evidence" value="ECO:0007669"/>
    <property type="project" value="InterPro"/>
</dbReference>
<feature type="binding site" evidence="8">
    <location>
        <position position="127"/>
    </location>
    <ligand>
        <name>UDP-alpha-D-glucose</name>
        <dbReference type="ChEBI" id="CHEBI:58885"/>
    </ligand>
</feature>
<keyword evidence="6" id="KW-0472">Membrane</keyword>
<dbReference type="PANTHER" id="PTHR13301">
    <property type="entry name" value="X-BOX TRANSCRIPTION FACTOR-RELATED"/>
    <property type="match status" value="1"/>
</dbReference>
<feature type="binding site" evidence="8">
    <location>
        <position position="32"/>
    </location>
    <ligand>
        <name>UDP-alpha-D-glucose</name>
        <dbReference type="ChEBI" id="CHEBI:58885"/>
    </ligand>
</feature>
<dbReference type="EnsemblPlants" id="QL05p052351:mrna">
    <property type="protein sequence ID" value="QL05p052351:mrna"/>
    <property type="gene ID" value="QL05p052351"/>
</dbReference>
<keyword evidence="3" id="KW-0808">Transferase</keyword>
<proteinExistence type="predicted"/>
<evidence type="ECO:0000256" key="7">
    <source>
        <dbReference type="ARBA" id="ARBA00023316"/>
    </source>
</evidence>
<reference evidence="9 10" key="1">
    <citation type="journal article" date="2016" name="G3 (Bethesda)">
        <title>First Draft Assembly and Annotation of the Genome of a California Endemic Oak Quercus lobata Nee (Fagaceae).</title>
        <authorList>
            <person name="Sork V.L."/>
            <person name="Fitz-Gibbon S.T."/>
            <person name="Puiu D."/>
            <person name="Crepeau M."/>
            <person name="Gugger P.F."/>
            <person name="Sherman R."/>
            <person name="Stevens K."/>
            <person name="Langley C.H."/>
            <person name="Pellegrini M."/>
            <person name="Salzberg S.L."/>
        </authorList>
    </citation>
    <scope>NUCLEOTIDE SEQUENCE [LARGE SCALE GENOMIC DNA]</scope>
    <source>
        <strain evidence="9 10">cv. SW786</strain>
    </source>
</reference>
<dbReference type="GO" id="GO:0071555">
    <property type="term" value="P:cell wall organization"/>
    <property type="evidence" value="ECO:0007669"/>
    <property type="project" value="UniProtKB-KW"/>
</dbReference>
<dbReference type="GO" id="GO:0016760">
    <property type="term" value="F:cellulose synthase (UDP-forming) activity"/>
    <property type="evidence" value="ECO:0007669"/>
    <property type="project" value="InterPro"/>
</dbReference>
<organism evidence="9 10">
    <name type="scientific">Quercus lobata</name>
    <name type="common">Valley oak</name>
    <dbReference type="NCBI Taxonomy" id="97700"/>
    <lineage>
        <taxon>Eukaryota</taxon>
        <taxon>Viridiplantae</taxon>
        <taxon>Streptophyta</taxon>
        <taxon>Embryophyta</taxon>
        <taxon>Tracheophyta</taxon>
        <taxon>Spermatophyta</taxon>
        <taxon>Magnoliopsida</taxon>
        <taxon>eudicotyledons</taxon>
        <taxon>Gunneridae</taxon>
        <taxon>Pentapetalae</taxon>
        <taxon>rosids</taxon>
        <taxon>fabids</taxon>
        <taxon>Fagales</taxon>
        <taxon>Fagaceae</taxon>
        <taxon>Quercus</taxon>
    </lineage>
</organism>
<dbReference type="AlphaFoldDB" id="A0A7N2LPT7"/>